<evidence type="ECO:0000313" key="1">
    <source>
        <dbReference type="EMBL" id="KAH9360172.1"/>
    </source>
</evidence>
<dbReference type="EMBL" id="JABSTR010000001">
    <property type="protein sequence ID" value="KAH9360172.1"/>
    <property type="molecule type" value="Genomic_DNA"/>
</dbReference>
<accession>A0A9J6FDL1</accession>
<evidence type="ECO:0000313" key="2">
    <source>
        <dbReference type="Proteomes" id="UP000821853"/>
    </source>
</evidence>
<dbReference type="AlphaFoldDB" id="A0A9J6FDL1"/>
<reference evidence="1 2" key="1">
    <citation type="journal article" date="2020" name="Cell">
        <title>Large-Scale Comparative Analyses of Tick Genomes Elucidate Their Genetic Diversity and Vector Capacities.</title>
        <authorList>
            <consortium name="Tick Genome and Microbiome Consortium (TIGMIC)"/>
            <person name="Jia N."/>
            <person name="Wang J."/>
            <person name="Shi W."/>
            <person name="Du L."/>
            <person name="Sun Y."/>
            <person name="Zhan W."/>
            <person name="Jiang J.F."/>
            <person name="Wang Q."/>
            <person name="Zhang B."/>
            <person name="Ji P."/>
            <person name="Bell-Sakyi L."/>
            <person name="Cui X.M."/>
            <person name="Yuan T.T."/>
            <person name="Jiang B.G."/>
            <person name="Yang W.F."/>
            <person name="Lam T.T."/>
            <person name="Chang Q.C."/>
            <person name="Ding S.J."/>
            <person name="Wang X.J."/>
            <person name="Zhu J.G."/>
            <person name="Ruan X.D."/>
            <person name="Zhao L."/>
            <person name="Wei J.T."/>
            <person name="Ye R.Z."/>
            <person name="Que T.C."/>
            <person name="Du C.H."/>
            <person name="Zhou Y.H."/>
            <person name="Cheng J.X."/>
            <person name="Dai P.F."/>
            <person name="Guo W.B."/>
            <person name="Han X.H."/>
            <person name="Huang E.J."/>
            <person name="Li L.F."/>
            <person name="Wei W."/>
            <person name="Gao Y.C."/>
            <person name="Liu J.Z."/>
            <person name="Shao H.Z."/>
            <person name="Wang X."/>
            <person name="Wang C.C."/>
            <person name="Yang T.C."/>
            <person name="Huo Q.B."/>
            <person name="Li W."/>
            <person name="Chen H.Y."/>
            <person name="Chen S.E."/>
            <person name="Zhou L.G."/>
            <person name="Ni X.B."/>
            <person name="Tian J.H."/>
            <person name="Sheng Y."/>
            <person name="Liu T."/>
            <person name="Pan Y.S."/>
            <person name="Xia L.Y."/>
            <person name="Li J."/>
            <person name="Zhao F."/>
            <person name="Cao W.C."/>
        </authorList>
    </citation>
    <scope>NUCLEOTIDE SEQUENCE [LARGE SCALE GENOMIC DNA]</scope>
    <source>
        <strain evidence="1">HaeL-2018</strain>
    </source>
</reference>
<gene>
    <name evidence="1" type="ORF">HPB48_020972</name>
</gene>
<organism evidence="1 2">
    <name type="scientific">Haemaphysalis longicornis</name>
    <name type="common">Bush tick</name>
    <dbReference type="NCBI Taxonomy" id="44386"/>
    <lineage>
        <taxon>Eukaryota</taxon>
        <taxon>Metazoa</taxon>
        <taxon>Ecdysozoa</taxon>
        <taxon>Arthropoda</taxon>
        <taxon>Chelicerata</taxon>
        <taxon>Arachnida</taxon>
        <taxon>Acari</taxon>
        <taxon>Parasitiformes</taxon>
        <taxon>Ixodida</taxon>
        <taxon>Ixodoidea</taxon>
        <taxon>Ixodidae</taxon>
        <taxon>Haemaphysalinae</taxon>
        <taxon>Haemaphysalis</taxon>
    </lineage>
</organism>
<sequence length="86" mass="9588">MPQWAELTVRHCIILRNLSAKAYEHLSSEGLLRLPCRNTLQKYIGNSSGGVGLSDLVRCHFETKFTELQALDSPQAKVCGLVVDEM</sequence>
<dbReference type="OrthoDB" id="7474070at2759"/>
<dbReference type="VEuPathDB" id="VectorBase:HLOH_042073"/>
<comment type="caution">
    <text evidence="1">The sequence shown here is derived from an EMBL/GenBank/DDBJ whole genome shotgun (WGS) entry which is preliminary data.</text>
</comment>
<proteinExistence type="predicted"/>
<name>A0A9J6FDL1_HAELO</name>
<dbReference type="Proteomes" id="UP000821853">
    <property type="component" value="Chromosome 1"/>
</dbReference>
<keyword evidence="2" id="KW-1185">Reference proteome</keyword>
<protein>
    <submittedName>
        <fullName evidence="1">Uncharacterized protein</fullName>
    </submittedName>
</protein>